<dbReference type="InterPro" id="IPR028098">
    <property type="entry name" value="Glyco_trans_4-like_N"/>
</dbReference>
<dbReference type="PANTHER" id="PTHR45947">
    <property type="entry name" value="SULFOQUINOVOSYL TRANSFERASE SQD2"/>
    <property type="match status" value="1"/>
</dbReference>
<gene>
    <name evidence="2" type="ORF">Pla52o_09620</name>
</gene>
<dbReference type="GO" id="GO:0016757">
    <property type="term" value="F:glycosyltransferase activity"/>
    <property type="evidence" value="ECO:0007669"/>
    <property type="project" value="UniProtKB-ARBA"/>
</dbReference>
<evidence type="ECO:0000313" key="2">
    <source>
        <dbReference type="EMBL" id="TWU27102.1"/>
    </source>
</evidence>
<feature type="domain" description="Glycosyltransferase subfamily 4-like N-terminal" evidence="1">
    <location>
        <begin position="32"/>
        <end position="180"/>
    </location>
</feature>
<protein>
    <submittedName>
        <fullName evidence="2">Glycosyl transferases group 1</fullName>
    </submittedName>
</protein>
<comment type="caution">
    <text evidence="2">The sequence shown here is derived from an EMBL/GenBank/DDBJ whole genome shotgun (WGS) entry which is preliminary data.</text>
</comment>
<accession>A0A5C6CRJ6</accession>
<dbReference type="Pfam" id="PF13692">
    <property type="entry name" value="Glyco_trans_1_4"/>
    <property type="match status" value="1"/>
</dbReference>
<evidence type="ECO:0000313" key="3">
    <source>
        <dbReference type="Proteomes" id="UP000316304"/>
    </source>
</evidence>
<proteinExistence type="predicted"/>
<keyword evidence="3" id="KW-1185">Reference proteome</keyword>
<name>A0A5C6CRJ6_9BACT</name>
<dbReference type="Pfam" id="PF13579">
    <property type="entry name" value="Glyco_trans_4_4"/>
    <property type="match status" value="1"/>
</dbReference>
<dbReference type="AlphaFoldDB" id="A0A5C6CRJ6"/>
<dbReference type="RefSeq" id="WP_146593345.1">
    <property type="nucleotide sequence ID" value="NZ_SJPT01000001.1"/>
</dbReference>
<dbReference type="OrthoDB" id="232381at2"/>
<dbReference type="Gene3D" id="3.40.50.2000">
    <property type="entry name" value="Glycogen Phosphorylase B"/>
    <property type="match status" value="2"/>
</dbReference>
<dbReference type="PANTHER" id="PTHR45947:SF3">
    <property type="entry name" value="SULFOQUINOVOSYL TRANSFERASE SQD2"/>
    <property type="match status" value="1"/>
</dbReference>
<dbReference type="InterPro" id="IPR050194">
    <property type="entry name" value="Glycosyltransferase_grp1"/>
</dbReference>
<sequence>MSVNQNARPLRVLLVGRHFWPHASFDAAGFLGQLAVDLHRSGLHVEVVTPRYAASWPEHFHFREIPVHRPAAAPRSDWSMGRYVRHLATWLKENSGSFDLVLVDSMREESQAVIEAASESGIATVLICGGHSTDIDPAWWQSSRSARRCVATSKEADAIVVKNAVAERMMLAQGFPQELLQRIEIGFTSISSHIEDTRSAARVRLAAVNSDLTTMPETPVVLCTGRMQKDGAMNLLANAVRPLIARRPDLRFWFVGDGPHRQSMYDFLRGEGVRHSIAMPGSFVDISDLMLAADVFFQGDHQGLDFALPAAVAAALPIVAIETPEVRSTLTPGGKPHHRVAAASRANHGSEAGQDTDDVTWLSAATSKSIRVALNHLLDNLPQARLNALQLRRDLVRWRPQAKSIEAYIDLVTRVVREKSVSRSRIVNDSNSIEAAS</sequence>
<dbReference type="SUPFAM" id="SSF53756">
    <property type="entry name" value="UDP-Glycosyltransferase/glycogen phosphorylase"/>
    <property type="match status" value="1"/>
</dbReference>
<reference evidence="2 3" key="1">
    <citation type="submission" date="2019-02" db="EMBL/GenBank/DDBJ databases">
        <title>Deep-cultivation of Planctomycetes and their phenomic and genomic characterization uncovers novel biology.</title>
        <authorList>
            <person name="Wiegand S."/>
            <person name="Jogler M."/>
            <person name="Boedeker C."/>
            <person name="Pinto D."/>
            <person name="Vollmers J."/>
            <person name="Rivas-Marin E."/>
            <person name="Kohn T."/>
            <person name="Peeters S.H."/>
            <person name="Heuer A."/>
            <person name="Rast P."/>
            <person name="Oberbeckmann S."/>
            <person name="Bunk B."/>
            <person name="Jeske O."/>
            <person name="Meyerdierks A."/>
            <person name="Storesund J.E."/>
            <person name="Kallscheuer N."/>
            <person name="Luecker S."/>
            <person name="Lage O.M."/>
            <person name="Pohl T."/>
            <person name="Merkel B.J."/>
            <person name="Hornburger P."/>
            <person name="Mueller R.-W."/>
            <person name="Bruemmer F."/>
            <person name="Labrenz M."/>
            <person name="Spormann A.M."/>
            <person name="Op Den Camp H."/>
            <person name="Overmann J."/>
            <person name="Amann R."/>
            <person name="Jetten M.S.M."/>
            <person name="Mascher T."/>
            <person name="Medema M.H."/>
            <person name="Devos D.P."/>
            <person name="Kaster A.-K."/>
            <person name="Ovreas L."/>
            <person name="Rohde M."/>
            <person name="Galperin M.Y."/>
            <person name="Jogler C."/>
        </authorList>
    </citation>
    <scope>NUCLEOTIDE SEQUENCE [LARGE SCALE GENOMIC DNA]</scope>
    <source>
        <strain evidence="2 3">Pla52o</strain>
    </source>
</reference>
<organism evidence="2 3">
    <name type="scientific">Novipirellula galeiformis</name>
    <dbReference type="NCBI Taxonomy" id="2528004"/>
    <lineage>
        <taxon>Bacteria</taxon>
        <taxon>Pseudomonadati</taxon>
        <taxon>Planctomycetota</taxon>
        <taxon>Planctomycetia</taxon>
        <taxon>Pirellulales</taxon>
        <taxon>Pirellulaceae</taxon>
        <taxon>Novipirellula</taxon>
    </lineage>
</organism>
<dbReference type="EMBL" id="SJPT01000001">
    <property type="protein sequence ID" value="TWU27102.1"/>
    <property type="molecule type" value="Genomic_DNA"/>
</dbReference>
<keyword evidence="2" id="KW-0808">Transferase</keyword>
<evidence type="ECO:0000259" key="1">
    <source>
        <dbReference type="Pfam" id="PF13579"/>
    </source>
</evidence>
<dbReference type="Proteomes" id="UP000316304">
    <property type="component" value="Unassembled WGS sequence"/>
</dbReference>